<dbReference type="EMBL" id="CP017766">
    <property type="protein sequence ID" value="AUB55630.1"/>
    <property type="molecule type" value="Genomic_DNA"/>
</dbReference>
<gene>
    <name evidence="2" type="ORF">BK007_06150</name>
    <name evidence="3" type="ORF">BK009_07340</name>
    <name evidence="4" type="ORF">HG719_08555</name>
</gene>
<keyword evidence="1" id="KW-1133">Transmembrane helix</keyword>
<evidence type="ECO:0000313" key="4">
    <source>
        <dbReference type="EMBL" id="NMO09873.1"/>
    </source>
</evidence>
<reference evidence="4 7" key="2">
    <citation type="submission" date="2020-04" db="EMBL/GenBank/DDBJ databases">
        <title>Draft genome of Methanobacterium subterraneum isolated from animal feces.</title>
        <authorList>
            <person name="Ouboter H.T."/>
            <person name="Berger S."/>
            <person name="Gungor E."/>
            <person name="Jetten M.S.M."/>
            <person name="Welte C.U."/>
        </authorList>
    </citation>
    <scope>NUCLEOTIDE SEQUENCE [LARGE SCALE GENOMIC DNA]</scope>
    <source>
        <strain evidence="4">HO_2020</strain>
    </source>
</reference>
<feature type="transmembrane region" description="Helical" evidence="1">
    <location>
        <begin position="109"/>
        <end position="127"/>
    </location>
</feature>
<keyword evidence="1" id="KW-0472">Membrane</keyword>
<evidence type="ECO:0000313" key="6">
    <source>
        <dbReference type="Proteomes" id="UP000232806"/>
    </source>
</evidence>
<dbReference type="EMBL" id="JABBYL010000029">
    <property type="protein sequence ID" value="NMO09873.1"/>
    <property type="molecule type" value="Genomic_DNA"/>
</dbReference>
<evidence type="ECO:0000313" key="7">
    <source>
        <dbReference type="Proteomes" id="UP000591058"/>
    </source>
</evidence>
<evidence type="ECO:0000256" key="1">
    <source>
        <dbReference type="SAM" id="Phobius"/>
    </source>
</evidence>
<feature type="transmembrane region" description="Helical" evidence="1">
    <location>
        <begin position="40"/>
        <end position="63"/>
    </location>
</feature>
<sequence length="130" mass="13638">MQAGGLGEPGGSGYHGGNGTGMGGGNGTGVGPINVDNSQLITIDVVLGIANICLLLILLYMYIGSYRKFKSQFTFGLVAFAMLLLLQNALFTGFLLLHEGFKGPGMGSPIFFLNTIEFFALSVLIGVTRE</sequence>
<evidence type="ECO:0000313" key="3">
    <source>
        <dbReference type="EMBL" id="AUB60508.1"/>
    </source>
</evidence>
<evidence type="ECO:0000313" key="5">
    <source>
        <dbReference type="Proteomes" id="UP000232631"/>
    </source>
</evidence>
<feature type="transmembrane region" description="Helical" evidence="1">
    <location>
        <begin position="75"/>
        <end position="97"/>
    </location>
</feature>
<dbReference type="RefSeq" id="WP_100905608.1">
    <property type="nucleotide sequence ID" value="NZ_CP017766.1"/>
</dbReference>
<proteinExistence type="predicted"/>
<keyword evidence="1" id="KW-0812">Transmembrane</keyword>
<dbReference type="OrthoDB" id="71231at2157"/>
<keyword evidence="5" id="KW-1185">Reference proteome</keyword>
<accession>A0A2H4VC40</accession>
<dbReference type="Proteomes" id="UP000591058">
    <property type="component" value="Unassembled WGS sequence"/>
</dbReference>
<dbReference type="AlphaFoldDB" id="A0A2H4VC40"/>
<organism evidence="2 6">
    <name type="scientific">Methanobacterium subterraneum</name>
    <dbReference type="NCBI Taxonomy" id="59277"/>
    <lineage>
        <taxon>Archaea</taxon>
        <taxon>Methanobacteriati</taxon>
        <taxon>Methanobacteriota</taxon>
        <taxon>Methanomada group</taxon>
        <taxon>Methanobacteria</taxon>
        <taxon>Methanobacteriales</taxon>
        <taxon>Methanobacteriaceae</taxon>
        <taxon>Methanobacterium</taxon>
    </lineage>
</organism>
<dbReference type="KEGG" id="msub:BK009_07340"/>
<name>A0A2H4VC40_9EURY</name>
<accession>A0A2H4VQY7</accession>
<dbReference type="Proteomes" id="UP000232806">
    <property type="component" value="Chromosome"/>
</dbReference>
<dbReference type="EMBL" id="CP017768">
    <property type="protein sequence ID" value="AUB60508.1"/>
    <property type="molecule type" value="Genomic_DNA"/>
</dbReference>
<dbReference type="Proteomes" id="UP000232631">
    <property type="component" value="Chromosome"/>
</dbReference>
<evidence type="ECO:0000313" key="2">
    <source>
        <dbReference type="EMBL" id="AUB55630.1"/>
    </source>
</evidence>
<dbReference type="InterPro" id="IPR058349">
    <property type="entry name" value="DUF8036"/>
</dbReference>
<dbReference type="GeneID" id="35122955"/>
<protein>
    <submittedName>
        <fullName evidence="2">Uncharacterized protein</fullName>
    </submittedName>
</protein>
<reference evidence="5 6" key="1">
    <citation type="submission" date="2016-10" db="EMBL/GenBank/DDBJ databases">
        <title>Comparative genomics between deep and shallow subseafloor isolates.</title>
        <authorList>
            <person name="Ishii S."/>
            <person name="Miller J.R."/>
            <person name="Sutton G."/>
            <person name="Suzuki S."/>
            <person name="Methe B."/>
            <person name="Inagaki F."/>
            <person name="Imachi H."/>
        </authorList>
    </citation>
    <scope>NUCLEOTIDE SEQUENCE [LARGE SCALE GENOMIC DNA]</scope>
    <source>
        <strain evidence="3 5">A8p</strain>
        <strain evidence="2 6">MO-MB1</strain>
    </source>
</reference>
<dbReference type="Pfam" id="PF26119">
    <property type="entry name" value="DUF8036"/>
    <property type="match status" value="1"/>
</dbReference>